<name>U5CVF2_AMBTC</name>
<dbReference type="eggNOG" id="ENOG502QTNF">
    <property type="taxonomic scope" value="Eukaryota"/>
</dbReference>
<evidence type="ECO:0000256" key="1">
    <source>
        <dbReference type="SAM" id="Coils"/>
    </source>
</evidence>
<feature type="region of interest" description="Disordered" evidence="2">
    <location>
        <begin position="35"/>
        <end position="58"/>
    </location>
</feature>
<dbReference type="PANTHER" id="PTHR38353:SF2">
    <property type="entry name" value="TROPOMYOSIN"/>
    <property type="match status" value="1"/>
</dbReference>
<keyword evidence="4" id="KW-1185">Reference proteome</keyword>
<dbReference type="Gramene" id="ERN00483">
    <property type="protein sequence ID" value="ERN00483"/>
    <property type="gene ID" value="AMTR_s03150p00001340"/>
</dbReference>
<dbReference type="AlphaFoldDB" id="U5CVF2"/>
<evidence type="ECO:0000313" key="3">
    <source>
        <dbReference type="EMBL" id="ERN00483.1"/>
    </source>
</evidence>
<proteinExistence type="predicted"/>
<evidence type="ECO:0000313" key="4">
    <source>
        <dbReference type="Proteomes" id="UP000017836"/>
    </source>
</evidence>
<evidence type="ECO:0000256" key="2">
    <source>
        <dbReference type="SAM" id="MobiDB-lite"/>
    </source>
</evidence>
<dbReference type="HOGENOM" id="CLU_068571_0_0_1"/>
<dbReference type="PANTHER" id="PTHR38353">
    <property type="entry name" value="TROPOMYOSIN"/>
    <property type="match status" value="1"/>
</dbReference>
<accession>U5CVF2</accession>
<gene>
    <name evidence="3" type="ORF">AMTR_s03150p00001340</name>
</gene>
<keyword evidence="1" id="KW-0175">Coiled coil</keyword>
<organism evidence="3 4">
    <name type="scientific">Amborella trichopoda</name>
    <dbReference type="NCBI Taxonomy" id="13333"/>
    <lineage>
        <taxon>Eukaryota</taxon>
        <taxon>Viridiplantae</taxon>
        <taxon>Streptophyta</taxon>
        <taxon>Embryophyta</taxon>
        <taxon>Tracheophyta</taxon>
        <taxon>Spermatophyta</taxon>
        <taxon>Magnoliopsida</taxon>
        <taxon>Amborellales</taxon>
        <taxon>Amborellaceae</taxon>
        <taxon>Amborella</taxon>
    </lineage>
</organism>
<dbReference type="OMA" id="EANKKCQ"/>
<dbReference type="Proteomes" id="UP000017836">
    <property type="component" value="Unassembled WGS sequence"/>
</dbReference>
<dbReference type="EMBL" id="KI394890">
    <property type="protein sequence ID" value="ERN00483.1"/>
    <property type="molecule type" value="Genomic_DNA"/>
</dbReference>
<sequence length="193" mass="22188">MELLQQETASLFTKIEERRNYFNKVLKDLSTALRERQDSYNSQEHGKELKSVVEKNTEKRGRLEGNCDEIQLPKEKLEEAEANKKCQVLMTKIELAKAELQELTEQKSKLASQNSESKQTLEQLQRKLDAFPPELKAMDISALEEEHKALISDKAGEISYLQSLQERIEQLKGISQSVKCACGEEYKVEIVQK</sequence>
<protein>
    <submittedName>
        <fullName evidence="3">Uncharacterized protein</fullName>
    </submittedName>
</protein>
<reference evidence="4" key="1">
    <citation type="journal article" date="2013" name="Science">
        <title>The Amborella genome and the evolution of flowering plants.</title>
        <authorList>
            <consortium name="Amborella Genome Project"/>
        </authorList>
    </citation>
    <scope>NUCLEOTIDE SEQUENCE [LARGE SCALE GENOMIC DNA]</scope>
</reference>
<feature type="coiled-coil region" evidence="1">
    <location>
        <begin position="86"/>
        <end position="127"/>
    </location>
</feature>